<dbReference type="PANTHER" id="PTHR10488:SF1">
    <property type="entry name" value="GLYCINE AMIDINOTRANSFERASE, MITOCHONDRIAL"/>
    <property type="match status" value="1"/>
</dbReference>
<dbReference type="PANTHER" id="PTHR10488">
    <property type="entry name" value="GLYCINE AMIDINOTRANSFERASE, MITOCHONDRIAL"/>
    <property type="match status" value="1"/>
</dbReference>
<dbReference type="Gene3D" id="3.75.10.10">
    <property type="entry name" value="L-arginine/glycine Amidinotransferase, Chain A"/>
    <property type="match status" value="1"/>
</dbReference>
<dbReference type="InterPro" id="IPR033195">
    <property type="entry name" value="AmidinoTrfase"/>
</dbReference>
<sequence length="362" mass="40119">MIVGSGTGYTGHDRDLSFELFHQENLLRYDSWHYARLAAGEAPERWAVHPQYVEELVEDVEGLAETLVSLGVTVHRPLALPPDAGPLTGPGWRATPTPALNIRDNTLIVGDEIIETPPMVRSRCLETRLLAPLFRRCFEAGARWTAMPRPGLTDASFDLSYARHAAASLGAGAVPSARPGPYDAGYDMMLDGAQIVRLGRDLIVNTAQANHRSAADWLERHLRGRFTVHRVERMADSHIDATLLALRPGVFLARHDRVRDLLPRPLQGWKFIVPPEPDPADFPSYLPRDLLLTSPYIDLNVLSVDETTVLVNTAATGLRAALETNGFTVVPVRHRHRRLFSGGLHCFTLDTVRDGGPEEYLN</sequence>
<dbReference type="EMBL" id="CP109019">
    <property type="protein sequence ID" value="WUT80734.1"/>
    <property type="molecule type" value="Genomic_DNA"/>
</dbReference>
<proteinExistence type="inferred from homology"/>
<evidence type="ECO:0000256" key="1">
    <source>
        <dbReference type="ARBA" id="ARBA00006943"/>
    </source>
</evidence>
<evidence type="ECO:0000256" key="2">
    <source>
        <dbReference type="ARBA" id="ARBA00022679"/>
    </source>
</evidence>
<keyword evidence="2" id="KW-0808">Transferase</keyword>
<organism evidence="3 4">
    <name type="scientific">Streptomyces melanogenes</name>
    <dbReference type="NCBI Taxonomy" id="67326"/>
    <lineage>
        <taxon>Bacteria</taxon>
        <taxon>Bacillati</taxon>
        <taxon>Actinomycetota</taxon>
        <taxon>Actinomycetes</taxon>
        <taxon>Kitasatosporales</taxon>
        <taxon>Streptomycetaceae</taxon>
        <taxon>Streptomyces</taxon>
    </lineage>
</organism>
<keyword evidence="4" id="KW-1185">Reference proteome</keyword>
<dbReference type="SUPFAM" id="SSF55909">
    <property type="entry name" value="Pentein"/>
    <property type="match status" value="1"/>
</dbReference>
<accession>A0ABZ1XBE8</accession>
<protein>
    <submittedName>
        <fullName evidence="3">Glycine amidinotransferase</fullName>
    </submittedName>
</protein>
<dbReference type="Proteomes" id="UP001432060">
    <property type="component" value="Chromosome"/>
</dbReference>
<evidence type="ECO:0000313" key="4">
    <source>
        <dbReference type="Proteomes" id="UP001432060"/>
    </source>
</evidence>
<comment type="similarity">
    <text evidence="1">Belongs to the amidinotransferase family.</text>
</comment>
<name>A0ABZ1XBE8_9ACTN</name>
<evidence type="ECO:0000313" key="3">
    <source>
        <dbReference type="EMBL" id="WUT80734.1"/>
    </source>
</evidence>
<reference evidence="3" key="1">
    <citation type="submission" date="2022-10" db="EMBL/GenBank/DDBJ databases">
        <title>The complete genomes of actinobacterial strains from the NBC collection.</title>
        <authorList>
            <person name="Joergensen T.S."/>
            <person name="Alvarez Arevalo M."/>
            <person name="Sterndorff E.B."/>
            <person name="Faurdal D."/>
            <person name="Vuksanovic O."/>
            <person name="Mourched A.-S."/>
            <person name="Charusanti P."/>
            <person name="Shaw S."/>
            <person name="Blin K."/>
            <person name="Weber T."/>
        </authorList>
    </citation>
    <scope>NUCLEOTIDE SEQUENCE</scope>
    <source>
        <strain evidence="3">NBC_00668</strain>
    </source>
</reference>
<gene>
    <name evidence="3" type="ORF">OG515_00270</name>
</gene>
<dbReference type="RefSeq" id="WP_329394552.1">
    <property type="nucleotide sequence ID" value="NZ_CP109019.1"/>
</dbReference>